<feature type="compositionally biased region" description="Low complexity" evidence="1">
    <location>
        <begin position="712"/>
        <end position="726"/>
    </location>
</feature>
<feature type="compositionally biased region" description="Low complexity" evidence="1">
    <location>
        <begin position="293"/>
        <end position="304"/>
    </location>
</feature>
<proteinExistence type="predicted"/>
<feature type="compositionally biased region" description="Polar residues" evidence="1">
    <location>
        <begin position="360"/>
        <end position="372"/>
    </location>
</feature>
<dbReference type="Proteomes" id="UP001165060">
    <property type="component" value="Unassembled WGS sequence"/>
</dbReference>
<feature type="compositionally biased region" description="Basic and acidic residues" evidence="1">
    <location>
        <begin position="477"/>
        <end position="493"/>
    </location>
</feature>
<gene>
    <name evidence="3" type="ORF">TeGR_g1527</name>
</gene>
<feature type="domain" description="GCK" evidence="2">
    <location>
        <begin position="68"/>
        <end position="144"/>
    </location>
</feature>
<accession>A0ABQ6MFF0</accession>
<evidence type="ECO:0000313" key="4">
    <source>
        <dbReference type="Proteomes" id="UP001165060"/>
    </source>
</evidence>
<feature type="compositionally biased region" description="Gly residues" evidence="1">
    <location>
        <begin position="439"/>
        <end position="449"/>
    </location>
</feature>
<dbReference type="PANTHER" id="PTHR34357">
    <property type="entry name" value="F7A19.14 PROTEIN-RELATED"/>
    <property type="match status" value="1"/>
</dbReference>
<organism evidence="3 4">
    <name type="scientific">Tetraparma gracilis</name>
    <dbReference type="NCBI Taxonomy" id="2962635"/>
    <lineage>
        <taxon>Eukaryota</taxon>
        <taxon>Sar</taxon>
        <taxon>Stramenopiles</taxon>
        <taxon>Ochrophyta</taxon>
        <taxon>Bolidophyceae</taxon>
        <taxon>Parmales</taxon>
        <taxon>Triparmaceae</taxon>
        <taxon>Tetraparma</taxon>
    </lineage>
</organism>
<dbReference type="PANTHER" id="PTHR34357:SF2">
    <property type="entry name" value="F26F24.3-RELATED"/>
    <property type="match status" value="1"/>
</dbReference>
<sequence>MSRLLPSLLGLRAPPRSRASPSLLLLSAASLSAASLSLSPAFLDAPGPGPEADSIDWSDLQRAEDEETGCGFCLFMRSSPCGNHFRRWERCVASNKGDDAAGNPRFVKECYTATEGMQLCIARNQEYYDAERDKAAAARAEEEAAPNTAVRAWLTKASEWEGSRGVAAFAGAPPPVVAAGQDVHVDCKRLLEAGDVFAVYVRGEDGLLWGAAAKADLERSDGALSCLSALPELVPVDGGGVPLPVFVEVHVPTPPNPSSISVHPSLTSTHSSSSDLTPDGRETAPSGDFMSWLLLGGPDSLGGDQVQGGIPGITDDPNFDPIPVDGLEPLALPGSPPKRGRAGSKGNRQPPARPPVAANPHSNGGSTAGSVSNAETADQLRQLQQMMKMQGEMLMRISAQQGIQLDNPEPPSGAFSPAAAPAPARRSPVPAFATDRGGGEPMGGEGGGAKARVKKVVASDEEKKLAQLKSENASLKRHLDSSSKKHVRVKEEKHKAVELMERMVKRLRENPRGETIPGQGAGQGIDTTQEGLGKFIKTYTDMYSDYGTSRAQELDFHLAQLSRLIMPTTTTKMGLWTLEQDDKFFQNIQKGSLAGILARDLMVTAPQMKKIVEHRREIQAITKSLKRTLELLTELKRLAAKKHDLFKDRMEKCTKILEPMQVLKLLLWVNKHESELKDLCPGWGSEQILPEKSRGGSEGGEGDEGGGGGGATTTTTTSSTMDESGD</sequence>
<feature type="region of interest" description="Disordered" evidence="1">
    <location>
        <begin position="471"/>
        <end position="493"/>
    </location>
</feature>
<feature type="region of interest" description="Disordered" evidence="1">
    <location>
        <begin position="681"/>
        <end position="726"/>
    </location>
</feature>
<dbReference type="Gene3D" id="1.10.287.2900">
    <property type="match status" value="1"/>
</dbReference>
<protein>
    <recommendedName>
        <fullName evidence="2">GCK domain-containing protein</fullName>
    </recommendedName>
</protein>
<feature type="compositionally biased region" description="Low complexity" evidence="1">
    <location>
        <begin position="412"/>
        <end position="433"/>
    </location>
</feature>
<dbReference type="InterPro" id="IPR012891">
    <property type="entry name" value="GCK_dom"/>
</dbReference>
<evidence type="ECO:0000313" key="3">
    <source>
        <dbReference type="EMBL" id="GMI25081.1"/>
    </source>
</evidence>
<reference evidence="3 4" key="1">
    <citation type="journal article" date="2023" name="Commun. Biol.">
        <title>Genome analysis of Parmales, the sister group of diatoms, reveals the evolutionary specialization of diatoms from phago-mixotrophs to photoautotrophs.</title>
        <authorList>
            <person name="Ban H."/>
            <person name="Sato S."/>
            <person name="Yoshikawa S."/>
            <person name="Yamada K."/>
            <person name="Nakamura Y."/>
            <person name="Ichinomiya M."/>
            <person name="Sato N."/>
            <person name="Blanc-Mathieu R."/>
            <person name="Endo H."/>
            <person name="Kuwata A."/>
            <person name="Ogata H."/>
        </authorList>
    </citation>
    <scope>NUCLEOTIDE SEQUENCE [LARGE SCALE GENOMIC DNA]</scope>
</reference>
<feature type="compositionally biased region" description="Low complexity" evidence="1">
    <location>
        <begin position="263"/>
        <end position="277"/>
    </location>
</feature>
<name>A0ABQ6MFF0_9STRA</name>
<feature type="region of interest" description="Disordered" evidence="1">
    <location>
        <begin position="257"/>
        <end position="372"/>
    </location>
</feature>
<feature type="region of interest" description="Disordered" evidence="1">
    <location>
        <begin position="403"/>
        <end position="449"/>
    </location>
</feature>
<evidence type="ECO:0000259" key="2">
    <source>
        <dbReference type="SMART" id="SM01227"/>
    </source>
</evidence>
<evidence type="ECO:0000256" key="1">
    <source>
        <dbReference type="SAM" id="MobiDB-lite"/>
    </source>
</evidence>
<keyword evidence="4" id="KW-1185">Reference proteome</keyword>
<dbReference type="Pfam" id="PF07802">
    <property type="entry name" value="GCK"/>
    <property type="match status" value="1"/>
</dbReference>
<dbReference type="EMBL" id="BRYB01000198">
    <property type="protein sequence ID" value="GMI25081.1"/>
    <property type="molecule type" value="Genomic_DNA"/>
</dbReference>
<comment type="caution">
    <text evidence="3">The sequence shown here is derived from an EMBL/GenBank/DDBJ whole genome shotgun (WGS) entry which is preliminary data.</text>
</comment>
<dbReference type="SMART" id="SM01227">
    <property type="entry name" value="GCK"/>
    <property type="match status" value="1"/>
</dbReference>